<evidence type="ECO:0000313" key="9">
    <source>
        <dbReference type="Proteomes" id="UP001651158"/>
    </source>
</evidence>
<name>A0ABR4QBC0_9CEST</name>
<feature type="transmembrane region" description="Helical" evidence="7">
    <location>
        <begin position="1582"/>
        <end position="1607"/>
    </location>
</feature>
<dbReference type="Gene3D" id="1.25.40.660">
    <property type="entry name" value="Vacuolar protein sorting-associated protein 35, helical subcomplex Vps35-C"/>
    <property type="match status" value="1"/>
</dbReference>
<feature type="transmembrane region" description="Helical" evidence="7">
    <location>
        <begin position="1527"/>
        <end position="1546"/>
    </location>
</feature>
<comment type="subcellular location">
    <subcellularLocation>
        <location evidence="1">Membrane</location>
        <topology evidence="1">Peripheral membrane protein</topology>
    </subcellularLocation>
</comment>
<evidence type="ECO:0000256" key="7">
    <source>
        <dbReference type="SAM" id="Phobius"/>
    </source>
</evidence>
<dbReference type="PANTHER" id="PTHR11099">
    <property type="entry name" value="VACUOLAR SORTING PROTEIN 35"/>
    <property type="match status" value="1"/>
</dbReference>
<sequence length="2056" mass="228264">MIVNEGEKLLDRMMIAIEQQKQAVKMYFDNGANMDGLHCCANALRGLRTSGLSPKSYYELYIKAAEVLNIVDVYLTDEFRQGRSIPHLYEIVQYVSNVLPRLYLLITVGVVYIRVGELPCREILRDLVEMCRGVQHPLRGLFLRNYLLTSIPANLLPDSPPGKRAEVTASDVATTPAEAERPNVLDSINFILLNFAEMNKLWVRMQHQGHTRDRERREQERRDLRVLVGANLHRLSKLEAINTDLYRSHILPSILTQVIQCHDVIAQEYLMDVIVQTFPDEFHAATLTQLLQACEHLQPAVRLKPIIGSLVERLLRCISEESRSGGEDLFQSLSTELSQLVRRRAEIYTSAPTEARLGLPLEDLPGLFAPLLTMAICLHSSPDTINRVLLSAATALETLSSSSRIQGGSVLSRELLSLLYLPLYGPGGPPRSVSSSVECATLAIFSSSTSPPPTIDMNDAGALGSLPALLDLSGLLQLCTLLDVSARRRFACLFIARALERASSSDVEVIKNQRITSEADLDAFLAVVSVLVDRKDSTTASISPSSSSSALEDLTEELSLLASAIHLVGRQVEAHEDIEEKILLLSKMRKWLAAGGPVVVRATFPTLVFEAIRLLPIIGVGREKLEADDTEAKEVVAGLCERVIAFCHQSATKLIACNASDVALRLFLNCTLVIETVAFEKRPLFAYEFFSQAFTLFEQELSDARAQLSAFGLLIATLWRARRCLDAESAGVLQTQCSRAAFNLLLLRADQSRAVALTAQLLLSSPTPVVTALGEEERDLTSAETGESDFDGVFKCLEKSRSLADMCMDMDARVQLYVDLLNYHIIYHQQGVGPLETMKTRLTELLSETEKLVQQLEFVPEALSLYLESTRSKVFESASFQAGGRTDRRWSLNKMLTKEQYDMLGNLITTTTTAGPPTTTPTTLPPTTTATTESTTTPLPTVLPADNAAPLNVFERYTHLEAFLSRFSPVGLEVDRSATAIYLPLSLLGLTLTAAVLFTWHPPQDASKAYTVSPVTPSPFPLPLWRRWQDHRRGNALLRLIGFLCCPLLLIHCFFCLLLDLDGVWRLRLLSRVIGVRAFCPLVHSLDITTRVAIALLVFLIAWRAHAISRPPHLRNASCYCLNPYQRLWWCKMPCGLFSKATAIILVSFVAGLVGINFWQVTDITLPGTPENIELICSPVGGYRSGFQFLSSDGTLLLYEWILNAVIFAPSTLGTIFVALLLSRRLLTNQNQAVSQTQVEVGEHVTFVYSRRVVHRLQLVNALCALYGLANLPLVATRLLAVMTTPGVAELPDREILADPTWQRMFQHTTAIIISREFADMATTGLLFPTLIVTSSAFRHRFFRLLRFEGPDSSCHNFGRCLWGVAGGPQGQPPQPPLSPTGAHSPPVRWSWGKGWRQSYSLPLSPPVAETAMALGEDELAEEADPEQLDAVIEQHNNAYMVSGIDRSGAPHHYVKHQTPFIPSTTSKRWMANSRRTTESTTTPLPTVLPADNAAPLNVFERYTHLEAFLSRFSPVGLEVDRSATAIYLPLSLLGLTLTAAVLFTWHPPQDASKAYTVSPVTPSPFPLPLWRRWQDHRRGNALLRLIGFLCCPLLLIHCFFCLLLDLDGVWRLRLLSRVIGVRAFCPLVHSLDITTRVAIALLVFLIAWRAHAISRPPHLRNASCYCLNPYQRLWWCKMPCGLFSVRCLRVGKVGPFSCQICKRIFLPSFQKATAIILVSFVAGLVGINFWQVTDITLPGTPENIELICSPVGGYRSGFQFLSSDGTLLLYEWILNAVIFAPSTLGTIFVALLLSRRLLTNQNQAVSQTQVEVGEHVTFVYSRRVVHRLQLVNALCALYGLANLPLVATRLLAVMTTPGVAELPDREILADPTWQRMFQHTTAIIISREFADMATTGLLFPTLIVTSSAFRHRFFRLLRFEGPDSSCHNFGRCLWGVAGGPQGQPPQPPLSPTGAHSPPVRWSWGKGWRQSYSLPLSPPVAETAMALGEDELAEEADPEQLDAVIEQHNNAYMVSGIDRSGAPHHYVKHQTPFIPSTTSKRWMANSRRFFFVESIS</sequence>
<keyword evidence="9" id="KW-1185">Reference proteome</keyword>
<evidence type="ECO:0000313" key="8">
    <source>
        <dbReference type="EMBL" id="KAL5106875.1"/>
    </source>
</evidence>
<protein>
    <submittedName>
        <fullName evidence="8">Vacuolar protein sorting-associated protein 35</fullName>
    </submittedName>
</protein>
<accession>A0ABR4QBC0</accession>
<dbReference type="EMBL" id="JAKROA010000005">
    <property type="protein sequence ID" value="KAL5106875.1"/>
    <property type="molecule type" value="Genomic_DNA"/>
</dbReference>
<dbReference type="Pfam" id="PF03635">
    <property type="entry name" value="Vps35"/>
    <property type="match status" value="1"/>
</dbReference>
<keyword evidence="4" id="KW-0653">Protein transport</keyword>
<evidence type="ECO:0000256" key="3">
    <source>
        <dbReference type="ARBA" id="ARBA00022448"/>
    </source>
</evidence>
<dbReference type="PANTHER" id="PTHR11099:SF0">
    <property type="entry name" value="VACUOLAR PROTEIN SORTING-ASSOCIATED PROTEIN 35"/>
    <property type="match status" value="1"/>
</dbReference>
<feature type="transmembrane region" description="Helical" evidence="7">
    <location>
        <begin position="1627"/>
        <end position="1649"/>
    </location>
</feature>
<proteinExistence type="inferred from homology"/>
<comment type="caution">
    <text evidence="8">The sequence shown here is derived from an EMBL/GenBank/DDBJ whole genome shotgun (WGS) entry which is preliminary data.</text>
</comment>
<dbReference type="Proteomes" id="UP001651158">
    <property type="component" value="Unassembled WGS sequence"/>
</dbReference>
<keyword evidence="3" id="KW-0813">Transport</keyword>
<evidence type="ECO:0000256" key="5">
    <source>
        <dbReference type="ARBA" id="ARBA00023136"/>
    </source>
</evidence>
<feature type="transmembrane region" description="Helical" evidence="7">
    <location>
        <begin position="1201"/>
        <end position="1222"/>
    </location>
</feature>
<evidence type="ECO:0000256" key="1">
    <source>
        <dbReference type="ARBA" id="ARBA00004170"/>
    </source>
</evidence>
<feature type="transmembrane region" description="Helical" evidence="7">
    <location>
        <begin position="1773"/>
        <end position="1794"/>
    </location>
</feature>
<comment type="similarity">
    <text evidence="2">Belongs to the VPS35 family.</text>
</comment>
<gene>
    <name evidence="8" type="ORF">TcWFU_005674</name>
</gene>
<keyword evidence="7" id="KW-1133">Transmembrane helix</keyword>
<evidence type="ECO:0000256" key="2">
    <source>
        <dbReference type="ARBA" id="ARBA00006536"/>
    </source>
</evidence>
<evidence type="ECO:0000256" key="4">
    <source>
        <dbReference type="ARBA" id="ARBA00022927"/>
    </source>
</evidence>
<feature type="transmembrane region" description="Helical" evidence="7">
    <location>
        <begin position="1259"/>
        <end position="1281"/>
    </location>
</feature>
<feature type="transmembrane region" description="Helical" evidence="7">
    <location>
        <begin position="1831"/>
        <end position="1853"/>
    </location>
</feature>
<dbReference type="InterPro" id="IPR005378">
    <property type="entry name" value="Vps35"/>
</dbReference>
<feature type="transmembrane region" description="Helical" evidence="7">
    <location>
        <begin position="1081"/>
        <end position="1103"/>
    </location>
</feature>
<feature type="transmembrane region" description="Helical" evidence="7">
    <location>
        <begin position="1137"/>
        <end position="1159"/>
    </location>
</feature>
<reference evidence="8 9" key="1">
    <citation type="journal article" date="2022" name="Front. Cell. Infect. Microbiol.">
        <title>The Genomes of Two Strains of Taenia crassiceps the Animal Model for the Study of Human Cysticercosis.</title>
        <authorList>
            <person name="Bobes R.J."/>
            <person name="Estrada K."/>
            <person name="Rios-Valencia D.G."/>
            <person name="Calderon-Gallegos A."/>
            <person name="de la Torre P."/>
            <person name="Carrero J.C."/>
            <person name="Sanchez-Flores A."/>
            <person name="Laclette J.P."/>
        </authorList>
    </citation>
    <scope>NUCLEOTIDE SEQUENCE [LARGE SCALE GENOMIC DNA]</scope>
    <source>
        <strain evidence="8">WFUcys</strain>
    </source>
</reference>
<keyword evidence="7" id="KW-0812">Transmembrane</keyword>
<feature type="transmembrane region" description="Helical" evidence="7">
    <location>
        <begin position="981"/>
        <end position="1000"/>
    </location>
</feature>
<keyword evidence="5 7" id="KW-0472">Membrane</keyword>
<evidence type="ECO:0000256" key="6">
    <source>
        <dbReference type="SAM" id="MobiDB-lite"/>
    </source>
</evidence>
<feature type="transmembrane region" description="Helical" evidence="7">
    <location>
        <begin position="1036"/>
        <end position="1061"/>
    </location>
</feature>
<dbReference type="InterPro" id="IPR042491">
    <property type="entry name" value="Vps35_C"/>
</dbReference>
<feature type="region of interest" description="Disordered" evidence="6">
    <location>
        <begin position="910"/>
        <end position="942"/>
    </location>
</feature>
<organism evidence="8 9">
    <name type="scientific">Taenia crassiceps</name>
    <dbReference type="NCBI Taxonomy" id="6207"/>
    <lineage>
        <taxon>Eukaryota</taxon>
        <taxon>Metazoa</taxon>
        <taxon>Spiralia</taxon>
        <taxon>Lophotrochozoa</taxon>
        <taxon>Platyhelminthes</taxon>
        <taxon>Cestoda</taxon>
        <taxon>Eucestoda</taxon>
        <taxon>Cyclophyllidea</taxon>
        <taxon>Taeniidae</taxon>
        <taxon>Taenia</taxon>
    </lineage>
</organism>
<feature type="transmembrane region" description="Helical" evidence="7">
    <location>
        <begin position="1713"/>
        <end position="1731"/>
    </location>
</feature>